<dbReference type="AlphaFoldDB" id="A0A371DPT4"/>
<evidence type="ECO:0000256" key="7">
    <source>
        <dbReference type="RuleBase" id="RU365009"/>
    </source>
</evidence>
<dbReference type="InterPro" id="IPR001338">
    <property type="entry name" value="Class_I_Hydrophobin"/>
</dbReference>
<evidence type="ECO:0000256" key="3">
    <source>
        <dbReference type="ARBA" id="ARBA00022512"/>
    </source>
</evidence>
<feature type="chain" id="PRO_5016478783" description="Hydrophobin" evidence="7">
    <location>
        <begin position="21"/>
        <end position="111"/>
    </location>
</feature>
<evidence type="ECO:0000256" key="1">
    <source>
        <dbReference type="ARBA" id="ARBA00004191"/>
    </source>
</evidence>
<dbReference type="GO" id="GO:0009277">
    <property type="term" value="C:fungal-type cell wall"/>
    <property type="evidence" value="ECO:0007669"/>
    <property type="project" value="InterPro"/>
</dbReference>
<keyword evidence="9" id="KW-1185">Reference proteome</keyword>
<protein>
    <recommendedName>
        <fullName evidence="7">Hydrophobin</fullName>
    </recommendedName>
</protein>
<comment type="similarity">
    <text evidence="2 7">Belongs to the fungal hydrophobin family.</text>
</comment>
<evidence type="ECO:0000256" key="4">
    <source>
        <dbReference type="ARBA" id="ARBA00022525"/>
    </source>
</evidence>
<evidence type="ECO:0000256" key="2">
    <source>
        <dbReference type="ARBA" id="ARBA00010446"/>
    </source>
</evidence>
<feature type="signal peptide" evidence="7">
    <location>
        <begin position="1"/>
        <end position="20"/>
    </location>
</feature>
<evidence type="ECO:0000313" key="8">
    <source>
        <dbReference type="EMBL" id="RDX54522.1"/>
    </source>
</evidence>
<dbReference type="PROSITE" id="PS00956">
    <property type="entry name" value="HYDROPHOBIN"/>
    <property type="match status" value="1"/>
</dbReference>
<keyword evidence="3 7" id="KW-0134">Cell wall</keyword>
<keyword evidence="5 7" id="KW-0732">Signal</keyword>
<evidence type="ECO:0000313" key="9">
    <source>
        <dbReference type="Proteomes" id="UP000256964"/>
    </source>
</evidence>
<dbReference type="Pfam" id="PF01185">
    <property type="entry name" value="Hydrophobin"/>
    <property type="match status" value="1"/>
</dbReference>
<sequence length="111" mass="11275">MIFSRAVAFSVLALPLLATATPVELEKRQSCSTGAIQCCQQTQSANSLGVGIILGLLGIILQDLNVLVGLDCSPITVIGVGTGNTCNAQTVCCDNNNVGGLISIGCVPVTL</sequence>
<keyword evidence="6 7" id="KW-1015">Disulfide bond</keyword>
<dbReference type="CDD" id="cd23507">
    <property type="entry name" value="hydrophobin_I"/>
    <property type="match status" value="1"/>
</dbReference>
<proteinExistence type="inferred from homology"/>
<dbReference type="GO" id="GO:0005199">
    <property type="term" value="F:structural constituent of cell wall"/>
    <property type="evidence" value="ECO:0007669"/>
    <property type="project" value="InterPro"/>
</dbReference>
<dbReference type="Proteomes" id="UP000256964">
    <property type="component" value="Unassembled WGS sequence"/>
</dbReference>
<dbReference type="SMART" id="SM00075">
    <property type="entry name" value="HYDRO"/>
    <property type="match status" value="1"/>
</dbReference>
<organism evidence="8 9">
    <name type="scientific">Lentinus brumalis</name>
    <dbReference type="NCBI Taxonomy" id="2498619"/>
    <lineage>
        <taxon>Eukaryota</taxon>
        <taxon>Fungi</taxon>
        <taxon>Dikarya</taxon>
        <taxon>Basidiomycota</taxon>
        <taxon>Agaricomycotina</taxon>
        <taxon>Agaricomycetes</taxon>
        <taxon>Polyporales</taxon>
        <taxon>Polyporaceae</taxon>
        <taxon>Lentinus</taxon>
    </lineage>
</organism>
<evidence type="ECO:0000256" key="6">
    <source>
        <dbReference type="ARBA" id="ARBA00023157"/>
    </source>
</evidence>
<gene>
    <name evidence="8" type="ORF">OH76DRAFT_1340841</name>
</gene>
<reference evidence="8 9" key="1">
    <citation type="journal article" date="2018" name="Biotechnol. Biofuels">
        <title>Integrative visual omics of the white-rot fungus Polyporus brumalis exposes the biotechnological potential of its oxidative enzymes for delignifying raw plant biomass.</title>
        <authorList>
            <person name="Miyauchi S."/>
            <person name="Rancon A."/>
            <person name="Drula E."/>
            <person name="Hage H."/>
            <person name="Chaduli D."/>
            <person name="Favel A."/>
            <person name="Grisel S."/>
            <person name="Henrissat B."/>
            <person name="Herpoel-Gimbert I."/>
            <person name="Ruiz-Duenas F.J."/>
            <person name="Chevret D."/>
            <person name="Hainaut M."/>
            <person name="Lin J."/>
            <person name="Wang M."/>
            <person name="Pangilinan J."/>
            <person name="Lipzen A."/>
            <person name="Lesage-Meessen L."/>
            <person name="Navarro D."/>
            <person name="Riley R."/>
            <person name="Grigoriev I.V."/>
            <person name="Zhou S."/>
            <person name="Raouche S."/>
            <person name="Rosso M.N."/>
        </authorList>
    </citation>
    <scope>NUCLEOTIDE SEQUENCE [LARGE SCALE GENOMIC DNA]</scope>
    <source>
        <strain evidence="8 9">BRFM 1820</strain>
    </source>
</reference>
<keyword evidence="4 7" id="KW-0964">Secreted</keyword>
<name>A0A371DPT4_9APHY</name>
<dbReference type="OrthoDB" id="2801305at2759"/>
<accession>A0A371DPT4</accession>
<comment type="subcellular location">
    <subcellularLocation>
        <location evidence="1 7">Secreted</location>
        <location evidence="1 7">Cell wall</location>
    </subcellularLocation>
</comment>
<dbReference type="InterPro" id="IPR019778">
    <property type="entry name" value="Class_I_Hydrophobin_CS"/>
</dbReference>
<dbReference type="EMBL" id="KZ857384">
    <property type="protein sequence ID" value="RDX54522.1"/>
    <property type="molecule type" value="Genomic_DNA"/>
</dbReference>
<dbReference type="STRING" id="139420.A0A371DPT4"/>
<evidence type="ECO:0000256" key="5">
    <source>
        <dbReference type="ARBA" id="ARBA00022729"/>
    </source>
</evidence>